<gene>
    <name evidence="1" type="ORF">DUNSADRAFT_6100</name>
</gene>
<organism evidence="1 2">
    <name type="scientific">Dunaliella salina</name>
    <name type="common">Green alga</name>
    <name type="synonym">Protococcus salinus</name>
    <dbReference type="NCBI Taxonomy" id="3046"/>
    <lineage>
        <taxon>Eukaryota</taxon>
        <taxon>Viridiplantae</taxon>
        <taxon>Chlorophyta</taxon>
        <taxon>core chlorophytes</taxon>
        <taxon>Chlorophyceae</taxon>
        <taxon>CS clade</taxon>
        <taxon>Chlamydomonadales</taxon>
        <taxon>Dunaliellaceae</taxon>
        <taxon>Dunaliella</taxon>
    </lineage>
</organism>
<name>A0ABQ7H704_DUNSA</name>
<reference evidence="1" key="1">
    <citation type="submission" date="2017-08" db="EMBL/GenBank/DDBJ databases">
        <authorList>
            <person name="Polle J.E."/>
            <person name="Barry K."/>
            <person name="Cushman J."/>
            <person name="Schmutz J."/>
            <person name="Tran D."/>
            <person name="Hathwaick L.T."/>
            <person name="Yim W.C."/>
            <person name="Jenkins J."/>
            <person name="Mckie-Krisberg Z.M."/>
            <person name="Prochnik S."/>
            <person name="Lindquist E."/>
            <person name="Dockter R.B."/>
            <person name="Adam C."/>
            <person name="Molina H."/>
            <person name="Bunkerborg J."/>
            <person name="Jin E."/>
            <person name="Buchheim M."/>
            <person name="Magnuson J."/>
        </authorList>
    </citation>
    <scope>NUCLEOTIDE SEQUENCE</scope>
    <source>
        <strain evidence="1">CCAP 19/18</strain>
    </source>
</reference>
<accession>A0ABQ7H704</accession>
<evidence type="ECO:0000313" key="2">
    <source>
        <dbReference type="Proteomes" id="UP000815325"/>
    </source>
</evidence>
<evidence type="ECO:0000313" key="1">
    <source>
        <dbReference type="EMBL" id="KAF5842630.1"/>
    </source>
</evidence>
<proteinExistence type="predicted"/>
<evidence type="ECO:0008006" key="3">
    <source>
        <dbReference type="Google" id="ProtNLM"/>
    </source>
</evidence>
<dbReference type="Proteomes" id="UP000815325">
    <property type="component" value="Unassembled WGS sequence"/>
</dbReference>
<protein>
    <recommendedName>
        <fullName evidence="3">Encoded protein</fullName>
    </recommendedName>
</protein>
<sequence>MVVWFTGHGRSHLTCSDEPGLDFSCFLSSLHFNLFAGKSTSLRASWIYAHFRRRFSIRCCLSRLRGPSTSPLVGSRRSFPPSTLPRKMLASCWIF</sequence>
<keyword evidence="2" id="KW-1185">Reference proteome</keyword>
<comment type="caution">
    <text evidence="1">The sequence shown here is derived from an EMBL/GenBank/DDBJ whole genome shotgun (WGS) entry which is preliminary data.</text>
</comment>
<dbReference type="EMBL" id="MU069458">
    <property type="protein sequence ID" value="KAF5842630.1"/>
    <property type="molecule type" value="Genomic_DNA"/>
</dbReference>